<protein>
    <submittedName>
        <fullName evidence="3">Uncharacterized protein LOC115220466 isoform X1</fullName>
    </submittedName>
</protein>
<gene>
    <name evidence="3" type="primary">LOC115220466</name>
</gene>
<organism evidence="2 3">
    <name type="scientific">Octopus sinensis</name>
    <name type="common">East Asian common octopus</name>
    <dbReference type="NCBI Taxonomy" id="2607531"/>
    <lineage>
        <taxon>Eukaryota</taxon>
        <taxon>Metazoa</taxon>
        <taxon>Spiralia</taxon>
        <taxon>Lophotrochozoa</taxon>
        <taxon>Mollusca</taxon>
        <taxon>Cephalopoda</taxon>
        <taxon>Coleoidea</taxon>
        <taxon>Octopodiformes</taxon>
        <taxon>Octopoda</taxon>
        <taxon>Incirrata</taxon>
        <taxon>Octopodidae</taxon>
        <taxon>Octopus</taxon>
    </lineage>
</organism>
<dbReference type="SUPFAM" id="SSF52980">
    <property type="entry name" value="Restriction endonuclease-like"/>
    <property type="match status" value="1"/>
</dbReference>
<accession>A0A7E6FEI5</accession>
<dbReference type="GO" id="GO:0006281">
    <property type="term" value="P:DNA repair"/>
    <property type="evidence" value="ECO:0007669"/>
    <property type="project" value="UniProtKB-ARBA"/>
</dbReference>
<dbReference type="Gene3D" id="3.90.320.10">
    <property type="match status" value="1"/>
</dbReference>
<evidence type="ECO:0000313" key="3">
    <source>
        <dbReference type="RefSeq" id="XP_036365750.1"/>
    </source>
</evidence>
<name>A0A7E6FEI5_9MOLL</name>
<reference evidence="3" key="1">
    <citation type="submission" date="2025-08" db="UniProtKB">
        <authorList>
            <consortium name="RefSeq"/>
        </authorList>
    </citation>
    <scope>IDENTIFICATION</scope>
</reference>
<feature type="domain" description="YqaJ viral recombinase" evidence="1">
    <location>
        <begin position="37"/>
        <end position="182"/>
    </location>
</feature>
<evidence type="ECO:0000259" key="1">
    <source>
        <dbReference type="Pfam" id="PF09588"/>
    </source>
</evidence>
<dbReference type="AlphaFoldDB" id="A0A7E6FEI5"/>
<dbReference type="Proteomes" id="UP000515154">
    <property type="component" value="Linkage group LG16"/>
</dbReference>
<dbReference type="InterPro" id="IPR011335">
    <property type="entry name" value="Restrct_endonuc-II-like"/>
</dbReference>
<proteinExistence type="predicted"/>
<dbReference type="RefSeq" id="XP_036365750.1">
    <property type="nucleotide sequence ID" value="XM_036509857.1"/>
</dbReference>
<keyword evidence="2" id="KW-1185">Reference proteome</keyword>
<dbReference type="PANTHER" id="PTHR46609">
    <property type="entry name" value="EXONUCLEASE, PHAGE-TYPE/RECB, C-TERMINAL DOMAIN-CONTAINING PROTEIN"/>
    <property type="match status" value="1"/>
</dbReference>
<dbReference type="InterPro" id="IPR051703">
    <property type="entry name" value="NF-kappa-B_Signaling_Reg"/>
</dbReference>
<dbReference type="InterPro" id="IPR011604">
    <property type="entry name" value="PDDEXK-like_dom_sf"/>
</dbReference>
<dbReference type="PANTHER" id="PTHR46609:SF6">
    <property type="entry name" value="EXONUCLEASE, PHAGE-TYPE_RECB, C-TERMINAL DOMAIN-CONTAINING PROTEIN-RELATED"/>
    <property type="match status" value="1"/>
</dbReference>
<dbReference type="InterPro" id="IPR019080">
    <property type="entry name" value="YqaJ_viral_recombinase"/>
</dbReference>
<sequence length="319" mass="36416">MTATPELGWHSCFTPVLGSIPFIITRMEVKVKQRTPEWFEARKKVTLTASKFGEALGLGRGKPYDFFVSLIVDSEHYQEENEQTRNMSHGIKMEKIIGEAYELLTGCKTNETGFWVPQESDLLAGYVGASPDALVCEGSGLNWTIGLAEFKAPIYKLYSGDNLIHGIPRAYMAQIQGQMAICRMQWCDFMAVCVKTKEIMLKRVHFCREYWQYISMELIAFCQVLKESRLRKQCGKDILGFDIAEDLRLKPFSRKLFPGEASIKVVNQLQTGPNNKFLGPGRVWLPFDMLMGVKYELPPSLKLYGDRIIDRIDKTNKKK</sequence>
<evidence type="ECO:0000313" key="2">
    <source>
        <dbReference type="Proteomes" id="UP000515154"/>
    </source>
</evidence>
<dbReference type="CDD" id="cd22343">
    <property type="entry name" value="PDDEXK_lambda_exonuclease-like"/>
    <property type="match status" value="1"/>
</dbReference>
<dbReference type="Pfam" id="PF09588">
    <property type="entry name" value="YqaJ"/>
    <property type="match status" value="1"/>
</dbReference>